<reference evidence="1 4" key="1">
    <citation type="submission" date="2018-07" db="EMBL/GenBank/DDBJ databases">
        <title>High quality draft genome sequencing of Enterococcus faecium exhibiting probiotic potential isolated from mucus of freshwater fish.</title>
        <authorList>
            <person name="El-Jeni R."/>
            <person name="Ghedira K."/>
            <person name="Abdelhak S."/>
            <person name="El-Bour M."/>
            <person name="Bouhaouala-Zahar B."/>
        </authorList>
    </citation>
    <scope>NUCLEOTIDE SEQUENCE [LARGE SCALE GENOMIC DNA]</scope>
    <source>
        <strain evidence="1 4">R.A73</strain>
    </source>
</reference>
<dbReference type="Proteomes" id="UP000281752">
    <property type="component" value="Unassembled WGS sequence"/>
</dbReference>
<reference evidence="2 3" key="2">
    <citation type="submission" date="2018-10" db="EMBL/GenBank/DDBJ databases">
        <title>Genotypes and phenotypes of Enterococci isolated from broiler chickens.</title>
        <authorList>
            <person name="Muhammad A.R."/>
            <person name="Diarra M.S."/>
        </authorList>
    </citation>
    <scope>NUCLEOTIDE SEQUENCE [LARGE SCALE GENOMIC DNA]</scope>
    <source>
        <strain evidence="2 3">P5 C A 35</strain>
    </source>
</reference>
<dbReference type="Proteomes" id="UP000448762">
    <property type="component" value="Unassembled WGS sequence"/>
</dbReference>
<protein>
    <submittedName>
        <fullName evidence="1">Uncharacterized protein</fullName>
    </submittedName>
</protein>
<dbReference type="EMBL" id="RKNM01000014">
    <property type="protein sequence ID" value="ROX54689.1"/>
    <property type="molecule type" value="Genomic_DNA"/>
</dbReference>
<gene>
    <name evidence="1" type="ORF">DTX73_13010</name>
    <name evidence="2" type="ORF">EGW36_10510</name>
</gene>
<organism evidence="1 4">
    <name type="scientific">Enterococcus faecium</name>
    <name type="common">Streptococcus faecium</name>
    <dbReference type="NCBI Taxonomy" id="1352"/>
    <lineage>
        <taxon>Bacteria</taxon>
        <taxon>Bacillati</taxon>
        <taxon>Bacillota</taxon>
        <taxon>Bacilli</taxon>
        <taxon>Lactobacillales</taxon>
        <taxon>Enterococcaceae</taxon>
        <taxon>Enterococcus</taxon>
    </lineage>
</organism>
<proteinExistence type="predicted"/>
<comment type="caution">
    <text evidence="1">The sequence shown here is derived from an EMBL/GenBank/DDBJ whole genome shotgun (WGS) entry which is preliminary data.</text>
</comment>
<evidence type="ECO:0000313" key="4">
    <source>
        <dbReference type="Proteomes" id="UP000448762"/>
    </source>
</evidence>
<evidence type="ECO:0000313" key="2">
    <source>
        <dbReference type="EMBL" id="ROX54689.1"/>
    </source>
</evidence>
<name>A0A2A7SUA7_ENTFC</name>
<evidence type="ECO:0000313" key="1">
    <source>
        <dbReference type="EMBL" id="KAA0687463.1"/>
    </source>
</evidence>
<sequence>MGTYGQSRCIESKFSKISYIQLERSPNGGCSSFFYGSAPLEKDSEYLSIFRSCHDEKGGIR</sequence>
<dbReference type="AlphaFoldDB" id="A0A2A7SUA7"/>
<evidence type="ECO:0000313" key="3">
    <source>
        <dbReference type="Proteomes" id="UP000281752"/>
    </source>
</evidence>
<dbReference type="EMBL" id="QOVC01000012">
    <property type="protein sequence ID" value="KAA0687463.1"/>
    <property type="molecule type" value="Genomic_DNA"/>
</dbReference>
<accession>A0A2A7SUA7</accession>